<evidence type="ECO:0000256" key="10">
    <source>
        <dbReference type="ARBA" id="ARBA00022741"/>
    </source>
</evidence>
<evidence type="ECO:0000256" key="8">
    <source>
        <dbReference type="ARBA" id="ARBA00022598"/>
    </source>
</evidence>
<feature type="binding site" evidence="25">
    <location>
        <position position="315"/>
    </location>
    <ligand>
        <name>Mg(2+)</name>
        <dbReference type="ChEBI" id="CHEBI:18420"/>
        <label>1</label>
    </ligand>
</feature>
<feature type="binding site" evidence="24">
    <location>
        <begin position="191"/>
        <end position="192"/>
    </location>
    <ligand>
        <name>ATP</name>
        <dbReference type="ChEBI" id="CHEBI:30616"/>
    </ligand>
</feature>
<evidence type="ECO:0000256" key="6">
    <source>
        <dbReference type="ARBA" id="ARBA00012216"/>
    </source>
</evidence>
<dbReference type="Proteomes" id="UP000199300">
    <property type="component" value="Unassembled WGS sequence"/>
</dbReference>
<feature type="binding site" evidence="24">
    <location>
        <begin position="183"/>
        <end position="185"/>
    </location>
    <ligand>
        <name>ATP</name>
        <dbReference type="ChEBI" id="CHEBI:30616"/>
    </ligand>
</feature>
<evidence type="ECO:0000256" key="3">
    <source>
        <dbReference type="ARBA" id="ARBA00004496"/>
    </source>
</evidence>
<dbReference type="InterPro" id="IPR005905">
    <property type="entry name" value="D_ala_D_ala"/>
</dbReference>
<dbReference type="EMBL" id="FODJ01000002">
    <property type="protein sequence ID" value="SEN85123.1"/>
    <property type="molecule type" value="Genomic_DNA"/>
</dbReference>
<keyword evidence="10 24" id="KW-0547">Nucleotide-binding</keyword>
<dbReference type="RefSeq" id="WP_091495210.1">
    <property type="nucleotide sequence ID" value="NZ_FODJ01000002.1"/>
</dbReference>
<organism evidence="28 29">
    <name type="scientific">Amphibacillus marinus</name>
    <dbReference type="NCBI Taxonomy" id="872970"/>
    <lineage>
        <taxon>Bacteria</taxon>
        <taxon>Bacillati</taxon>
        <taxon>Bacillota</taxon>
        <taxon>Bacilli</taxon>
        <taxon>Bacillales</taxon>
        <taxon>Bacillaceae</taxon>
        <taxon>Amphibacillus</taxon>
    </lineage>
</organism>
<keyword evidence="8 22" id="KW-0436">Ligase</keyword>
<dbReference type="InterPro" id="IPR016185">
    <property type="entry name" value="PreATP-grasp_dom_sf"/>
</dbReference>
<evidence type="ECO:0000256" key="12">
    <source>
        <dbReference type="ARBA" id="ARBA00022842"/>
    </source>
</evidence>
<name>A0A1H8JWM3_9BACI</name>
<protein>
    <recommendedName>
        <fullName evidence="19 22">D-alanine--D-alanine ligase</fullName>
        <ecNumber evidence="6 22">6.3.2.4</ecNumber>
    </recommendedName>
    <alternativeName>
        <fullName evidence="21 22">D-Ala-D-Ala ligase</fullName>
    </alternativeName>
    <alternativeName>
        <fullName evidence="20 22">D-alanylalanine synthetase</fullName>
    </alternativeName>
</protein>
<dbReference type="HAMAP" id="MF_00047">
    <property type="entry name" value="Dala_Dala_lig"/>
    <property type="match status" value="1"/>
</dbReference>
<dbReference type="SUPFAM" id="SSF56059">
    <property type="entry name" value="Glutathione synthetase ATP-binding domain-like"/>
    <property type="match status" value="1"/>
</dbReference>
<dbReference type="GO" id="GO:0071555">
    <property type="term" value="P:cell wall organization"/>
    <property type="evidence" value="ECO:0007669"/>
    <property type="project" value="UniProtKB-KW"/>
</dbReference>
<evidence type="ECO:0000256" key="18">
    <source>
        <dbReference type="ARBA" id="ARBA00060592"/>
    </source>
</evidence>
<dbReference type="Pfam" id="PF07478">
    <property type="entry name" value="Dala_Dala_lig_C"/>
    <property type="match status" value="1"/>
</dbReference>
<dbReference type="PANTHER" id="PTHR23132">
    <property type="entry name" value="D-ALANINE--D-ALANINE LIGASE"/>
    <property type="match status" value="1"/>
</dbReference>
<feature type="binding site" evidence="25">
    <location>
        <position position="315"/>
    </location>
    <ligand>
        <name>Mg(2+)</name>
        <dbReference type="ChEBI" id="CHEBI:18420"/>
        <label>2</label>
    </ligand>
</feature>
<dbReference type="PIRSF" id="PIRSF039102">
    <property type="entry name" value="Ddl/VanB"/>
    <property type="match status" value="1"/>
</dbReference>
<dbReference type="UniPathway" id="UPA00219"/>
<dbReference type="PROSITE" id="PS00843">
    <property type="entry name" value="DALA_DALA_LIGASE_1"/>
    <property type="match status" value="1"/>
</dbReference>
<dbReference type="AlphaFoldDB" id="A0A1H8JWM3"/>
<feature type="binding site" evidence="25">
    <location>
        <position position="317"/>
    </location>
    <ligand>
        <name>Mg(2+)</name>
        <dbReference type="ChEBI" id="CHEBI:18420"/>
        <label>2</label>
    </ligand>
</feature>
<evidence type="ECO:0000256" key="20">
    <source>
        <dbReference type="ARBA" id="ARBA00076288"/>
    </source>
</evidence>
<reference evidence="28 29" key="1">
    <citation type="submission" date="2016-10" db="EMBL/GenBank/DDBJ databases">
        <authorList>
            <person name="de Groot N.N."/>
        </authorList>
    </citation>
    <scope>NUCLEOTIDE SEQUENCE [LARGE SCALE GENOMIC DNA]</scope>
    <source>
        <strain evidence="28 29">CGMCC 1.10434</strain>
    </source>
</reference>
<dbReference type="GO" id="GO:0005829">
    <property type="term" value="C:cytosol"/>
    <property type="evidence" value="ECO:0007669"/>
    <property type="project" value="TreeGrafter"/>
</dbReference>
<comment type="pathway">
    <text evidence="18">Glycan biosynthesis.</text>
</comment>
<feature type="binding site" evidence="24">
    <location>
        <position position="141"/>
    </location>
    <ligand>
        <name>ATP</name>
        <dbReference type="ChEBI" id="CHEBI:30616"/>
    </ligand>
</feature>
<dbReference type="InterPro" id="IPR011761">
    <property type="entry name" value="ATP-grasp"/>
</dbReference>
<evidence type="ECO:0000313" key="28">
    <source>
        <dbReference type="EMBL" id="SEN85123.1"/>
    </source>
</evidence>
<evidence type="ECO:0000256" key="13">
    <source>
        <dbReference type="ARBA" id="ARBA00022960"/>
    </source>
</evidence>
<dbReference type="GO" id="GO:0009252">
    <property type="term" value="P:peptidoglycan biosynthetic process"/>
    <property type="evidence" value="ECO:0007669"/>
    <property type="project" value="UniProtKB-UniRule"/>
</dbReference>
<dbReference type="SUPFAM" id="SSF52440">
    <property type="entry name" value="PreATP-grasp domain"/>
    <property type="match status" value="1"/>
</dbReference>
<keyword evidence="7 22" id="KW-0963">Cytoplasm</keyword>
<comment type="function">
    <text evidence="2 22">Cell wall formation.</text>
</comment>
<dbReference type="GO" id="GO:0008360">
    <property type="term" value="P:regulation of cell shape"/>
    <property type="evidence" value="ECO:0007669"/>
    <property type="project" value="UniProtKB-KW"/>
</dbReference>
<comment type="subcellular location">
    <subcellularLocation>
        <location evidence="3 22">Cytoplasm</location>
    </subcellularLocation>
</comment>
<dbReference type="InterPro" id="IPR000291">
    <property type="entry name" value="D-Ala_lig_Van_CS"/>
</dbReference>
<feature type="binding site" evidence="24">
    <location>
        <begin position="314"/>
        <end position="315"/>
    </location>
    <ligand>
        <name>ATP</name>
        <dbReference type="ChEBI" id="CHEBI:30616"/>
    </ligand>
</feature>
<evidence type="ECO:0000256" key="7">
    <source>
        <dbReference type="ARBA" id="ARBA00022490"/>
    </source>
</evidence>
<evidence type="ECO:0000256" key="14">
    <source>
        <dbReference type="ARBA" id="ARBA00022984"/>
    </source>
</evidence>
<dbReference type="InterPro" id="IPR013815">
    <property type="entry name" value="ATP_grasp_subdomain_1"/>
</dbReference>
<evidence type="ECO:0000256" key="1">
    <source>
        <dbReference type="ARBA" id="ARBA00001936"/>
    </source>
</evidence>
<dbReference type="InterPro" id="IPR011127">
    <property type="entry name" value="Dala_Dala_lig_N"/>
</dbReference>
<evidence type="ECO:0000256" key="17">
    <source>
        <dbReference type="ARBA" id="ARBA00047614"/>
    </source>
</evidence>
<feature type="domain" description="ATP-grasp" evidence="27">
    <location>
        <begin position="145"/>
        <end position="348"/>
    </location>
</feature>
<evidence type="ECO:0000256" key="19">
    <source>
        <dbReference type="ARBA" id="ARBA00068427"/>
    </source>
</evidence>
<comment type="catalytic activity">
    <reaction evidence="17 22">
        <text>2 D-alanine + ATP = D-alanyl-D-alanine + ADP + phosphate + H(+)</text>
        <dbReference type="Rhea" id="RHEA:11224"/>
        <dbReference type="ChEBI" id="CHEBI:15378"/>
        <dbReference type="ChEBI" id="CHEBI:30616"/>
        <dbReference type="ChEBI" id="CHEBI:43474"/>
        <dbReference type="ChEBI" id="CHEBI:57416"/>
        <dbReference type="ChEBI" id="CHEBI:57822"/>
        <dbReference type="ChEBI" id="CHEBI:456216"/>
        <dbReference type="EC" id="6.3.2.4"/>
    </reaction>
</comment>
<evidence type="ECO:0000256" key="4">
    <source>
        <dbReference type="ARBA" id="ARBA00004752"/>
    </source>
</evidence>
<accession>A0A1H8JWM3</accession>
<feature type="active site" evidence="23">
    <location>
        <position position="16"/>
    </location>
</feature>
<sequence length="366" mass="40210">MSKKTVGIIFGGKSAEHEVSLQSAKNIVGAINRDKYDIVLLGVAKTGKWFLYDPETYLINESNPKEIALTNSNREVAVVPGEASAQIIDLSTQAAINQIDVIFPVVHGTLGEDGSLQGILRTINLPFVGVDLLGSAVSMDKDFAKRILRDAGIPVANGLVFKAYQKQDIIFDQVIEKLGLPVFIKPVNQGSSVGVSKANTENEFYKGIESAFLYDDKILIEEAVIGREIECAVLGNDNPIASLPGEILPQTEFYSYESKYIDENGAILSAPAELSPADTEKVRTTALQVFKVLDCEGLARVDFFLQANGRLVVNEVNTLPGFTKISMYPRLWSLTGVSYPELIDRLIQLAFERYDRKVKLKSVVFE</sequence>
<evidence type="ECO:0000256" key="22">
    <source>
        <dbReference type="HAMAP-Rule" id="MF_00047"/>
    </source>
</evidence>
<keyword evidence="14 22" id="KW-0573">Peptidoglycan synthesis</keyword>
<evidence type="ECO:0000259" key="27">
    <source>
        <dbReference type="PROSITE" id="PS50975"/>
    </source>
</evidence>
<dbReference type="InterPro" id="IPR011095">
    <property type="entry name" value="Dala_Dala_lig_C"/>
</dbReference>
<keyword evidence="9 25" id="KW-0479">Metal-binding</keyword>
<dbReference type="GO" id="GO:0008716">
    <property type="term" value="F:D-alanine-D-alanine ligase activity"/>
    <property type="evidence" value="ECO:0007669"/>
    <property type="project" value="UniProtKB-UniRule"/>
</dbReference>
<comment type="cofactor">
    <cofactor evidence="25">
        <name>Mg(2+)</name>
        <dbReference type="ChEBI" id="CHEBI:18420"/>
    </cofactor>
    <cofactor evidence="25">
        <name>Mn(2+)</name>
        <dbReference type="ChEBI" id="CHEBI:29035"/>
    </cofactor>
    <text evidence="25">Binds 2 magnesium or manganese ions per subunit.</text>
</comment>
<dbReference type="Gene3D" id="3.30.1490.20">
    <property type="entry name" value="ATP-grasp fold, A domain"/>
    <property type="match status" value="1"/>
</dbReference>
<comment type="similarity">
    <text evidence="5 22">Belongs to the D-alanine--D-alanine ligase family.</text>
</comment>
<dbReference type="NCBIfam" id="TIGR01205">
    <property type="entry name" value="D_ala_D_alaTIGR"/>
    <property type="match status" value="1"/>
</dbReference>
<feature type="active site" evidence="23">
    <location>
        <position position="191"/>
    </location>
</feature>
<evidence type="ECO:0000256" key="21">
    <source>
        <dbReference type="ARBA" id="ARBA00077154"/>
    </source>
</evidence>
<dbReference type="PROSITE" id="PS00844">
    <property type="entry name" value="DALA_DALA_LIGASE_2"/>
    <property type="match status" value="1"/>
</dbReference>
<dbReference type="EC" id="6.3.2.4" evidence="6 22"/>
<evidence type="ECO:0000256" key="2">
    <source>
        <dbReference type="ARBA" id="ARBA00003921"/>
    </source>
</evidence>
<keyword evidence="16 22" id="KW-0961">Cell wall biogenesis/degradation</keyword>
<proteinExistence type="inferred from homology"/>
<evidence type="ECO:0000256" key="9">
    <source>
        <dbReference type="ARBA" id="ARBA00022723"/>
    </source>
</evidence>
<dbReference type="FunFam" id="3.30.1490.20:FF:000007">
    <property type="entry name" value="D-alanine--D-alanine ligase"/>
    <property type="match status" value="1"/>
</dbReference>
<comment type="pathway">
    <text evidence="4 22">Cell wall biogenesis; peptidoglycan biosynthesis.</text>
</comment>
<feature type="binding site" evidence="24">
    <location>
        <begin position="221"/>
        <end position="228"/>
    </location>
    <ligand>
        <name>ATP</name>
        <dbReference type="ChEBI" id="CHEBI:30616"/>
    </ligand>
</feature>
<keyword evidence="11 26" id="KW-0067">ATP-binding</keyword>
<gene>
    <name evidence="22" type="primary">ddl</name>
    <name evidence="28" type="ORF">SAMN04488134_10294</name>
</gene>
<dbReference type="GO" id="GO:0005524">
    <property type="term" value="F:ATP binding"/>
    <property type="evidence" value="ECO:0007669"/>
    <property type="project" value="UniProtKB-UniRule"/>
</dbReference>
<evidence type="ECO:0000256" key="23">
    <source>
        <dbReference type="PIRSR" id="PIRSR039102-1"/>
    </source>
</evidence>
<dbReference type="OrthoDB" id="9813261at2"/>
<comment type="cofactor">
    <cofactor evidence="1">
        <name>Mn(2+)</name>
        <dbReference type="ChEBI" id="CHEBI:29035"/>
    </cofactor>
</comment>
<dbReference type="NCBIfam" id="NF002528">
    <property type="entry name" value="PRK01966.1-4"/>
    <property type="match status" value="1"/>
</dbReference>
<evidence type="ECO:0000256" key="26">
    <source>
        <dbReference type="PROSITE-ProRule" id="PRU00409"/>
    </source>
</evidence>
<dbReference type="PROSITE" id="PS50975">
    <property type="entry name" value="ATP_GRASP"/>
    <property type="match status" value="1"/>
</dbReference>
<evidence type="ECO:0000256" key="15">
    <source>
        <dbReference type="ARBA" id="ARBA00023211"/>
    </source>
</evidence>
<dbReference type="GO" id="GO:0046872">
    <property type="term" value="F:metal ion binding"/>
    <property type="evidence" value="ECO:0007669"/>
    <property type="project" value="UniProtKB-KW"/>
</dbReference>
<keyword evidence="12 25" id="KW-0460">Magnesium</keyword>
<dbReference type="STRING" id="872970.SAMN04488134_10294"/>
<evidence type="ECO:0000256" key="5">
    <source>
        <dbReference type="ARBA" id="ARBA00010871"/>
    </source>
</evidence>
<evidence type="ECO:0000313" key="29">
    <source>
        <dbReference type="Proteomes" id="UP000199300"/>
    </source>
</evidence>
<dbReference type="Gene3D" id="3.30.470.20">
    <property type="entry name" value="ATP-grasp fold, B domain"/>
    <property type="match status" value="1"/>
</dbReference>
<keyword evidence="29" id="KW-1185">Reference proteome</keyword>
<feature type="binding site" evidence="25">
    <location>
        <position position="302"/>
    </location>
    <ligand>
        <name>Mg(2+)</name>
        <dbReference type="ChEBI" id="CHEBI:18420"/>
        <label>1</label>
    </ligand>
</feature>
<dbReference type="PANTHER" id="PTHR23132:SF25">
    <property type="entry name" value="D-ALANINE--D-ALANINE LIGASE A"/>
    <property type="match status" value="1"/>
</dbReference>
<feature type="active site" evidence="23">
    <location>
        <position position="326"/>
    </location>
</feature>
<evidence type="ECO:0000256" key="16">
    <source>
        <dbReference type="ARBA" id="ARBA00023316"/>
    </source>
</evidence>
<evidence type="ECO:0000256" key="25">
    <source>
        <dbReference type="PIRSR" id="PIRSR039102-3"/>
    </source>
</evidence>
<keyword evidence="15 25" id="KW-0464">Manganese</keyword>
<evidence type="ECO:0000256" key="11">
    <source>
        <dbReference type="ARBA" id="ARBA00022840"/>
    </source>
</evidence>
<dbReference type="FunFam" id="3.30.470.20:FF:000008">
    <property type="entry name" value="D-alanine--D-alanine ligase"/>
    <property type="match status" value="1"/>
</dbReference>
<dbReference type="NCBIfam" id="NF002525">
    <property type="entry name" value="PRK01966.1-1"/>
    <property type="match status" value="1"/>
</dbReference>
<keyword evidence="13 22" id="KW-0133">Cell shape</keyword>
<dbReference type="Gene3D" id="3.40.50.20">
    <property type="match status" value="1"/>
</dbReference>
<dbReference type="Pfam" id="PF01820">
    <property type="entry name" value="Dala_Dala_lig_N"/>
    <property type="match status" value="1"/>
</dbReference>
<evidence type="ECO:0000256" key="24">
    <source>
        <dbReference type="PIRSR" id="PIRSR039102-2"/>
    </source>
</evidence>